<dbReference type="STRING" id="936435.F8Q6V0"/>
<comment type="similarity">
    <text evidence="6 7">Belongs to the MPP10 family.</text>
</comment>
<keyword evidence="5 7" id="KW-0687">Ribonucleoprotein</keyword>
<protein>
    <recommendedName>
        <fullName evidence="7">U3 small nucleolar ribonucleoprotein protein MPP10</fullName>
    </recommendedName>
</protein>
<feature type="compositionally biased region" description="Basic and acidic residues" evidence="8">
    <location>
        <begin position="665"/>
        <end position="676"/>
    </location>
</feature>
<evidence type="ECO:0000256" key="5">
    <source>
        <dbReference type="ARBA" id="ARBA00023274"/>
    </source>
</evidence>
<dbReference type="Proteomes" id="UP000008063">
    <property type="component" value="Unassembled WGS sequence"/>
</dbReference>
<evidence type="ECO:0000313" key="9">
    <source>
        <dbReference type="EMBL" id="EGN96338.1"/>
    </source>
</evidence>
<evidence type="ECO:0000256" key="8">
    <source>
        <dbReference type="SAM" id="MobiDB-lite"/>
    </source>
</evidence>
<feature type="region of interest" description="Disordered" evidence="8">
    <location>
        <begin position="169"/>
        <end position="435"/>
    </location>
</feature>
<dbReference type="PANTHER" id="PTHR17039:SF0">
    <property type="entry name" value="U3 SMALL NUCLEOLAR RIBONUCLEOPROTEIN PROTEIN MPP10"/>
    <property type="match status" value="1"/>
</dbReference>
<evidence type="ECO:0000256" key="6">
    <source>
        <dbReference type="ARBA" id="ARBA00029455"/>
    </source>
</evidence>
<evidence type="ECO:0000256" key="1">
    <source>
        <dbReference type="ARBA" id="ARBA00004604"/>
    </source>
</evidence>
<feature type="compositionally biased region" description="Acidic residues" evidence="8">
    <location>
        <begin position="384"/>
        <end position="404"/>
    </location>
</feature>
<feature type="compositionally biased region" description="Basic and acidic residues" evidence="8">
    <location>
        <begin position="255"/>
        <end position="266"/>
    </location>
</feature>
<dbReference type="EMBL" id="GL945484">
    <property type="protein sequence ID" value="EGN96338.1"/>
    <property type="molecule type" value="Genomic_DNA"/>
</dbReference>
<evidence type="ECO:0000313" key="10">
    <source>
        <dbReference type="Proteomes" id="UP000008063"/>
    </source>
</evidence>
<keyword evidence="3 7" id="KW-0698">rRNA processing</keyword>
<comment type="function">
    <text evidence="7">Involved in nucleolar processing of pre-18S ribosomal RNA.</text>
</comment>
<feature type="compositionally biased region" description="Acidic residues" evidence="8">
    <location>
        <begin position="267"/>
        <end position="279"/>
    </location>
</feature>
<evidence type="ECO:0000256" key="2">
    <source>
        <dbReference type="ARBA" id="ARBA00022517"/>
    </source>
</evidence>
<dbReference type="HOGENOM" id="CLU_011271_2_0_1"/>
<organism evidence="10">
    <name type="scientific">Serpula lacrymans var. lacrymans (strain S7.3)</name>
    <name type="common">Dry rot fungus</name>
    <dbReference type="NCBI Taxonomy" id="936435"/>
    <lineage>
        <taxon>Eukaryota</taxon>
        <taxon>Fungi</taxon>
        <taxon>Dikarya</taxon>
        <taxon>Basidiomycota</taxon>
        <taxon>Agaricomycotina</taxon>
        <taxon>Agaricomycetes</taxon>
        <taxon>Agaricomycetidae</taxon>
        <taxon>Boletales</taxon>
        <taxon>Coniophorineae</taxon>
        <taxon>Serpulaceae</taxon>
        <taxon>Serpula</taxon>
    </lineage>
</organism>
<feature type="compositionally biased region" description="Polar residues" evidence="8">
    <location>
        <begin position="372"/>
        <end position="381"/>
    </location>
</feature>
<keyword evidence="2 7" id="KW-0690">Ribosome biogenesis</keyword>
<dbReference type="GO" id="GO:0032040">
    <property type="term" value="C:small-subunit processome"/>
    <property type="evidence" value="ECO:0007669"/>
    <property type="project" value="TreeGrafter"/>
</dbReference>
<sequence length="718" mass="80492">MAEVAKLELPSELQKLSSFTETSPECIATGNAALQAAALQATKFIFDLALQTERHSHPHIATLLSSLSPAEAPQTRSQTRANGKRKRSLSPIEQPQKAIIIEDTPIPSLFVEDMNEDQVWEQLDLRAKRVCKTLEDALEGAGEELDNELTEENAVDEDSAIFGEELAAFERGEYDEESSDDEEDEDEVEEEDEEFVSEEEIGELRDSSSEEPPFSSTSNTRKQRTPKGKQKTGLNSELDDGFFDLAAFNAETEEAEARSASRGRLDADDDEESEDEDMALDFFEPVQDVENFDEEDLGNGDSEPFYRDFFDAPSRAAAPKRREPVPPKSTSKVRFHEEVRIKNIKAQGKGLPVSTMYEEGDDDDEEDMEVNYDTTDVNSGSILDDIDDEDESEDEADEDETSEAGDDRETIERLKDDLFAEDEEPETDLSAHQKRMTALQAQIRELESENVAEKNWYLKGEASSKGRPQDSLLQEDLEFERVMKAAPIITEELTRGLEDRIKARILEAQFDDVVRVVPAGDKPFLPSRYFELQDTKSTQSLAQIYEDEYTATQSGGVAGEDRDGKLKSEHQEIEKLWENICSKLDALCNAHYVPKQPKATISTVTNVSATSLESALPTSKSASTMLAPEEIYTPSASETRARSELTPSEKQALRNKERKARKRSRDALDKNVDKYAKMKNKQSVKKQKDDALKSIVKNGKGVTVVGKQKKTLVGKKWK</sequence>
<dbReference type="PIRSF" id="PIRSF017300">
    <property type="entry name" value="snoRNP_Mpp10"/>
    <property type="match status" value="1"/>
</dbReference>
<proteinExistence type="inferred from homology"/>
<evidence type="ECO:0000256" key="4">
    <source>
        <dbReference type="ARBA" id="ARBA00023242"/>
    </source>
</evidence>
<feature type="region of interest" description="Disordered" evidence="8">
    <location>
        <begin position="634"/>
        <end position="689"/>
    </location>
</feature>
<feature type="compositionally biased region" description="Basic and acidic residues" evidence="8">
    <location>
        <begin position="405"/>
        <end position="418"/>
    </location>
</feature>
<evidence type="ECO:0000256" key="7">
    <source>
        <dbReference type="PIRNR" id="PIRNR017300"/>
    </source>
</evidence>
<feature type="compositionally biased region" description="Basic residues" evidence="8">
    <location>
        <begin position="221"/>
        <end position="230"/>
    </location>
</feature>
<feature type="region of interest" description="Disordered" evidence="8">
    <location>
        <begin position="64"/>
        <end position="94"/>
    </location>
</feature>
<dbReference type="FunCoup" id="F8Q6V0">
    <property type="interactions" value="467"/>
</dbReference>
<dbReference type="GO" id="GO:0034457">
    <property type="term" value="C:Mpp10 complex"/>
    <property type="evidence" value="ECO:0007669"/>
    <property type="project" value="UniProtKB-UniRule"/>
</dbReference>
<keyword evidence="4 7" id="KW-0539">Nucleus</keyword>
<dbReference type="OrthoDB" id="445326at2759"/>
<dbReference type="AlphaFoldDB" id="F8Q6V0"/>
<keyword evidence="10" id="KW-1185">Reference proteome</keyword>
<reference evidence="10" key="1">
    <citation type="journal article" date="2011" name="Science">
        <title>The plant cell wall-decomposing machinery underlies the functional diversity of forest fungi.</title>
        <authorList>
            <person name="Eastwood D.C."/>
            <person name="Floudas D."/>
            <person name="Binder M."/>
            <person name="Majcherczyk A."/>
            <person name="Schneider P."/>
            <person name="Aerts A."/>
            <person name="Asiegbu F.O."/>
            <person name="Baker S.E."/>
            <person name="Barry K."/>
            <person name="Bendiksby M."/>
            <person name="Blumentritt M."/>
            <person name="Coutinho P.M."/>
            <person name="Cullen D."/>
            <person name="de Vries R.P."/>
            <person name="Gathman A."/>
            <person name="Goodell B."/>
            <person name="Henrissat B."/>
            <person name="Ihrmark K."/>
            <person name="Kauserud H."/>
            <person name="Kohler A."/>
            <person name="LaButti K."/>
            <person name="Lapidus A."/>
            <person name="Lavin J.L."/>
            <person name="Lee Y.-H."/>
            <person name="Lindquist E."/>
            <person name="Lilly W."/>
            <person name="Lucas S."/>
            <person name="Morin E."/>
            <person name="Murat C."/>
            <person name="Oguiza J.A."/>
            <person name="Park J."/>
            <person name="Pisabarro A.G."/>
            <person name="Riley R."/>
            <person name="Rosling A."/>
            <person name="Salamov A."/>
            <person name="Schmidt O."/>
            <person name="Schmutz J."/>
            <person name="Skrede I."/>
            <person name="Stenlid J."/>
            <person name="Wiebenga A."/>
            <person name="Xie X."/>
            <person name="Kuees U."/>
            <person name="Hibbett D.S."/>
            <person name="Hoffmeister D."/>
            <person name="Hoegberg N."/>
            <person name="Martin F."/>
            <person name="Grigoriev I.V."/>
            <person name="Watkinson S.C."/>
        </authorList>
    </citation>
    <scope>NUCLEOTIDE SEQUENCE [LARGE SCALE GENOMIC DNA]</scope>
    <source>
        <strain evidence="10">strain S7.3</strain>
    </source>
</reference>
<dbReference type="InterPro" id="IPR012173">
    <property type="entry name" value="Mpp10"/>
</dbReference>
<feature type="compositionally biased region" description="Acidic residues" evidence="8">
    <location>
        <begin position="358"/>
        <end position="370"/>
    </location>
</feature>
<gene>
    <name evidence="9" type="ORF">SERLA73DRAFT_112603</name>
</gene>
<dbReference type="GO" id="GO:0006364">
    <property type="term" value="P:rRNA processing"/>
    <property type="evidence" value="ECO:0007669"/>
    <property type="project" value="UniProtKB-KW"/>
</dbReference>
<evidence type="ECO:0000256" key="3">
    <source>
        <dbReference type="ARBA" id="ARBA00022552"/>
    </source>
</evidence>
<dbReference type="InParanoid" id="F8Q6V0"/>
<dbReference type="PANTHER" id="PTHR17039">
    <property type="entry name" value="U3 SMALL NUCLEOLAR RIBONUCLEOPROTEIN PROTEIN MPP10"/>
    <property type="match status" value="1"/>
</dbReference>
<name>F8Q6V0_SERL3</name>
<dbReference type="Pfam" id="PF04006">
    <property type="entry name" value="Mpp10"/>
    <property type="match status" value="1"/>
</dbReference>
<dbReference type="GO" id="GO:0005732">
    <property type="term" value="C:sno(s)RNA-containing ribonucleoprotein complex"/>
    <property type="evidence" value="ECO:0007669"/>
    <property type="project" value="UniProtKB-UniRule"/>
</dbReference>
<accession>F8Q6V0</accession>
<dbReference type="OMA" id="HFAEDFG"/>
<feature type="compositionally biased region" description="Acidic residues" evidence="8">
    <location>
        <begin position="173"/>
        <end position="201"/>
    </location>
</feature>
<comment type="subcellular location">
    <subcellularLocation>
        <location evidence="1 7">Nucleus</location>
        <location evidence="1 7">Nucleolus</location>
    </subcellularLocation>
</comment>
<feature type="compositionally biased region" description="Polar residues" evidence="8">
    <location>
        <begin position="64"/>
        <end position="81"/>
    </location>
</feature>